<gene>
    <name evidence="2" type="ORF">NIES267_20920</name>
</gene>
<dbReference type="InterPro" id="IPR010982">
    <property type="entry name" value="Lambda_DNA-bd_dom_sf"/>
</dbReference>
<dbReference type="SUPFAM" id="SSF47413">
    <property type="entry name" value="lambda repressor-like DNA-binding domains"/>
    <property type="match status" value="1"/>
</dbReference>
<evidence type="ECO:0000313" key="3">
    <source>
        <dbReference type="Proteomes" id="UP000218418"/>
    </source>
</evidence>
<feature type="domain" description="HTH cro/C1-type" evidence="1">
    <location>
        <begin position="38"/>
        <end position="93"/>
    </location>
</feature>
<dbReference type="GO" id="GO:0003677">
    <property type="term" value="F:DNA binding"/>
    <property type="evidence" value="ECO:0007669"/>
    <property type="project" value="InterPro"/>
</dbReference>
<proteinExistence type="predicted"/>
<protein>
    <recommendedName>
        <fullName evidence="1">HTH cro/C1-type domain-containing protein</fullName>
    </recommendedName>
</protein>
<name>A0A1Z4LN19_9CYAN</name>
<dbReference type="PROSITE" id="PS50943">
    <property type="entry name" value="HTH_CROC1"/>
    <property type="match status" value="1"/>
</dbReference>
<dbReference type="AlphaFoldDB" id="A0A1Z4LN19"/>
<dbReference type="InterPro" id="IPR001387">
    <property type="entry name" value="Cro/C1-type_HTH"/>
</dbReference>
<accession>A0A1Z4LN19</accession>
<keyword evidence="3" id="KW-1185">Reference proteome</keyword>
<dbReference type="SMART" id="SM00530">
    <property type="entry name" value="HTH_XRE"/>
    <property type="match status" value="1"/>
</dbReference>
<dbReference type="EMBL" id="AP018227">
    <property type="protein sequence ID" value="BAY82609.1"/>
    <property type="molecule type" value="Genomic_DNA"/>
</dbReference>
<evidence type="ECO:0000259" key="1">
    <source>
        <dbReference type="PROSITE" id="PS50943"/>
    </source>
</evidence>
<dbReference type="CDD" id="cd00093">
    <property type="entry name" value="HTH_XRE"/>
    <property type="match status" value="1"/>
</dbReference>
<dbReference type="Gene3D" id="1.10.260.40">
    <property type="entry name" value="lambda repressor-like DNA-binding domains"/>
    <property type="match status" value="1"/>
</dbReference>
<sequence>MEKTNDALKILENIHRNDPELQEIVITASINAEVAQLIYEARIQAGLTQKQLADLVGTKQPVIARLEDADYEGHSLSMLQKIASALNKQVKISLTPIEDEQYV</sequence>
<dbReference type="OrthoDB" id="572992at2"/>
<reference evidence="2 3" key="1">
    <citation type="submission" date="2017-06" db="EMBL/GenBank/DDBJ databases">
        <title>Genome sequencing of cyanobaciteial culture collection at National Institute for Environmental Studies (NIES).</title>
        <authorList>
            <person name="Hirose Y."/>
            <person name="Shimura Y."/>
            <person name="Fujisawa T."/>
            <person name="Nakamura Y."/>
            <person name="Kawachi M."/>
        </authorList>
    </citation>
    <scope>NUCLEOTIDE SEQUENCE [LARGE SCALE GENOMIC DNA]</scope>
    <source>
        <strain evidence="2 3">NIES-267</strain>
    </source>
</reference>
<organism evidence="2 3">
    <name type="scientific">Calothrix parasitica NIES-267</name>
    <dbReference type="NCBI Taxonomy" id="1973488"/>
    <lineage>
        <taxon>Bacteria</taxon>
        <taxon>Bacillati</taxon>
        <taxon>Cyanobacteriota</taxon>
        <taxon>Cyanophyceae</taxon>
        <taxon>Nostocales</taxon>
        <taxon>Calotrichaceae</taxon>
        <taxon>Calothrix</taxon>
    </lineage>
</organism>
<dbReference type="Proteomes" id="UP000218418">
    <property type="component" value="Chromosome"/>
</dbReference>
<dbReference type="Pfam" id="PF01381">
    <property type="entry name" value="HTH_3"/>
    <property type="match status" value="1"/>
</dbReference>
<evidence type="ECO:0000313" key="2">
    <source>
        <dbReference type="EMBL" id="BAY82609.1"/>
    </source>
</evidence>